<dbReference type="AlphaFoldDB" id="A0A2J6TAD2"/>
<dbReference type="Proteomes" id="UP000235371">
    <property type="component" value="Unassembled WGS sequence"/>
</dbReference>
<dbReference type="GeneID" id="36581477"/>
<organism evidence="1 2">
    <name type="scientific">Hyaloscypha bicolor E</name>
    <dbReference type="NCBI Taxonomy" id="1095630"/>
    <lineage>
        <taxon>Eukaryota</taxon>
        <taxon>Fungi</taxon>
        <taxon>Dikarya</taxon>
        <taxon>Ascomycota</taxon>
        <taxon>Pezizomycotina</taxon>
        <taxon>Leotiomycetes</taxon>
        <taxon>Helotiales</taxon>
        <taxon>Hyaloscyphaceae</taxon>
        <taxon>Hyaloscypha</taxon>
        <taxon>Hyaloscypha bicolor</taxon>
    </lineage>
</organism>
<dbReference type="EMBL" id="KZ613803">
    <property type="protein sequence ID" value="PMD59952.1"/>
    <property type="molecule type" value="Genomic_DNA"/>
</dbReference>
<gene>
    <name evidence="1" type="ORF">K444DRAFT_506767</name>
</gene>
<accession>A0A2J6TAD2</accession>
<dbReference type="InParanoid" id="A0A2J6TAD2"/>
<reference evidence="1 2" key="1">
    <citation type="submission" date="2016-04" db="EMBL/GenBank/DDBJ databases">
        <title>A degradative enzymes factory behind the ericoid mycorrhizal symbiosis.</title>
        <authorList>
            <consortium name="DOE Joint Genome Institute"/>
            <person name="Martino E."/>
            <person name="Morin E."/>
            <person name="Grelet G."/>
            <person name="Kuo A."/>
            <person name="Kohler A."/>
            <person name="Daghino S."/>
            <person name="Barry K."/>
            <person name="Choi C."/>
            <person name="Cichocki N."/>
            <person name="Clum A."/>
            <person name="Copeland A."/>
            <person name="Hainaut M."/>
            <person name="Haridas S."/>
            <person name="Labutti K."/>
            <person name="Lindquist E."/>
            <person name="Lipzen A."/>
            <person name="Khouja H.-R."/>
            <person name="Murat C."/>
            <person name="Ohm R."/>
            <person name="Olson A."/>
            <person name="Spatafora J."/>
            <person name="Veneault-Fourrey C."/>
            <person name="Henrissat B."/>
            <person name="Grigoriev I."/>
            <person name="Martin F."/>
            <person name="Perotto S."/>
        </authorList>
    </citation>
    <scope>NUCLEOTIDE SEQUENCE [LARGE SCALE GENOMIC DNA]</scope>
    <source>
        <strain evidence="1 2">E</strain>
    </source>
</reference>
<dbReference type="RefSeq" id="XP_024736856.1">
    <property type="nucleotide sequence ID" value="XM_024873397.1"/>
</dbReference>
<sequence length="57" mass="6937">FLVIKKVTRTYRLINTTIKMNLVTLRDTNLLLFTNKILKEFARYTYISLINFFSRYN</sequence>
<keyword evidence="2" id="KW-1185">Reference proteome</keyword>
<name>A0A2J6TAD2_9HELO</name>
<feature type="non-terminal residue" evidence="1">
    <location>
        <position position="1"/>
    </location>
</feature>
<evidence type="ECO:0000313" key="1">
    <source>
        <dbReference type="EMBL" id="PMD59952.1"/>
    </source>
</evidence>
<evidence type="ECO:0000313" key="2">
    <source>
        <dbReference type="Proteomes" id="UP000235371"/>
    </source>
</evidence>
<feature type="non-terminal residue" evidence="1">
    <location>
        <position position="57"/>
    </location>
</feature>
<protein>
    <submittedName>
        <fullName evidence="1">Uncharacterized protein</fullName>
    </submittedName>
</protein>
<proteinExistence type="predicted"/>
<dbReference type="OrthoDB" id="5425374at2759"/>